<organism evidence="11 12">
    <name type="scientific">Bacillus thermotolerans</name>
    <name type="common">Quasibacillus thermotolerans</name>
    <dbReference type="NCBI Taxonomy" id="1221996"/>
    <lineage>
        <taxon>Bacteria</taxon>
        <taxon>Bacillati</taxon>
        <taxon>Bacillota</taxon>
        <taxon>Bacilli</taxon>
        <taxon>Bacillales</taxon>
        <taxon>Bacillaceae</taxon>
        <taxon>Bacillus</taxon>
    </lineage>
</organism>
<gene>
    <name evidence="11" type="ORF">QY95_02541</name>
</gene>
<dbReference type="AlphaFoldDB" id="A0A0F5HJH5"/>
<dbReference type="EMBL" id="JWIR02000044">
    <property type="protein sequence ID" value="KKB38796.1"/>
    <property type="molecule type" value="Genomic_DNA"/>
</dbReference>
<evidence type="ECO:0000256" key="1">
    <source>
        <dbReference type="ARBA" id="ARBA00004651"/>
    </source>
</evidence>
<evidence type="ECO:0000256" key="3">
    <source>
        <dbReference type="ARBA" id="ARBA00022676"/>
    </source>
</evidence>
<evidence type="ECO:0000259" key="10">
    <source>
        <dbReference type="Pfam" id="PF00535"/>
    </source>
</evidence>
<evidence type="ECO:0000256" key="2">
    <source>
        <dbReference type="ARBA" id="ARBA00022475"/>
    </source>
</evidence>
<evidence type="ECO:0000313" key="12">
    <source>
        <dbReference type="Proteomes" id="UP000031563"/>
    </source>
</evidence>
<dbReference type="FunFam" id="3.90.550.10:FF:000079">
    <property type="entry name" value="Probable glycosyl transferase"/>
    <property type="match status" value="1"/>
</dbReference>
<dbReference type="InterPro" id="IPR029044">
    <property type="entry name" value="Nucleotide-diphossugar_trans"/>
</dbReference>
<keyword evidence="5 9" id="KW-0812">Transmembrane</keyword>
<evidence type="ECO:0000256" key="8">
    <source>
        <dbReference type="ARBA" id="ARBA00038152"/>
    </source>
</evidence>
<dbReference type="Pfam" id="PF00535">
    <property type="entry name" value="Glycos_transf_2"/>
    <property type="match status" value="1"/>
</dbReference>
<dbReference type="RefSeq" id="WP_039237945.1">
    <property type="nucleotide sequence ID" value="NZ_JWIQ02000084.1"/>
</dbReference>
<dbReference type="SUPFAM" id="SSF53448">
    <property type="entry name" value="Nucleotide-diphospho-sugar transferases"/>
    <property type="match status" value="1"/>
</dbReference>
<proteinExistence type="inferred from homology"/>
<keyword evidence="2" id="KW-1003">Cell membrane</keyword>
<evidence type="ECO:0000256" key="7">
    <source>
        <dbReference type="ARBA" id="ARBA00023136"/>
    </source>
</evidence>
<keyword evidence="7 9" id="KW-0472">Membrane</keyword>
<protein>
    <submittedName>
        <fullName evidence="11">Stress response protein</fullName>
    </submittedName>
</protein>
<comment type="caution">
    <text evidence="11">The sequence shown here is derived from an EMBL/GenBank/DDBJ whole genome shotgun (WGS) entry which is preliminary data.</text>
</comment>
<reference evidence="11" key="1">
    <citation type="submission" date="2015-02" db="EMBL/GenBank/DDBJ databases">
        <title>Genome Assembly of Bacillaceae bacterium MTCC 8252.</title>
        <authorList>
            <person name="Verma A."/>
            <person name="Khatri I."/>
            <person name="Mual P."/>
            <person name="Subramanian S."/>
            <person name="Krishnamurthi S."/>
        </authorList>
    </citation>
    <scope>NUCLEOTIDE SEQUENCE [LARGE SCALE GENOMIC DNA]</scope>
    <source>
        <strain evidence="11">MTCC 8252</strain>
    </source>
</reference>
<feature type="domain" description="Glycosyltransferase 2-like" evidence="10">
    <location>
        <begin position="5"/>
        <end position="166"/>
    </location>
</feature>
<feature type="transmembrane region" description="Helical" evidence="9">
    <location>
        <begin position="261"/>
        <end position="286"/>
    </location>
</feature>
<dbReference type="GO" id="GO:0005886">
    <property type="term" value="C:plasma membrane"/>
    <property type="evidence" value="ECO:0007669"/>
    <property type="project" value="UniProtKB-SubCell"/>
</dbReference>
<comment type="subcellular location">
    <subcellularLocation>
        <location evidence="1">Cell membrane</location>
        <topology evidence="1">Multi-pass membrane protein</topology>
    </subcellularLocation>
</comment>
<keyword evidence="12" id="KW-1185">Reference proteome</keyword>
<feature type="transmembrane region" description="Helical" evidence="9">
    <location>
        <begin position="228"/>
        <end position="249"/>
    </location>
</feature>
<dbReference type="PANTHER" id="PTHR48090:SF8">
    <property type="entry name" value="GLYCOSYLTRANSFERASE CSBB-RELATED"/>
    <property type="match status" value="1"/>
</dbReference>
<evidence type="ECO:0000256" key="9">
    <source>
        <dbReference type="SAM" id="Phobius"/>
    </source>
</evidence>
<keyword evidence="6 9" id="KW-1133">Transmembrane helix</keyword>
<keyword evidence="4" id="KW-0808">Transferase</keyword>
<keyword evidence="3" id="KW-0328">Glycosyltransferase</keyword>
<dbReference type="Gene3D" id="3.90.550.10">
    <property type="entry name" value="Spore Coat Polysaccharide Biosynthesis Protein SpsA, Chain A"/>
    <property type="match status" value="1"/>
</dbReference>
<dbReference type="OrthoDB" id="9807778at2"/>
<accession>A0A0F5HJH5</accession>
<evidence type="ECO:0000256" key="4">
    <source>
        <dbReference type="ARBA" id="ARBA00022679"/>
    </source>
</evidence>
<dbReference type="STRING" id="1221996.QY95_02541"/>
<comment type="similarity">
    <text evidence="8">Belongs to the glycosyltransferase 2 family. GtrB subfamily.</text>
</comment>
<dbReference type="InterPro" id="IPR001173">
    <property type="entry name" value="Glyco_trans_2-like"/>
</dbReference>
<dbReference type="GO" id="GO:0016757">
    <property type="term" value="F:glycosyltransferase activity"/>
    <property type="evidence" value="ECO:0007669"/>
    <property type="project" value="UniProtKB-KW"/>
</dbReference>
<dbReference type="PANTHER" id="PTHR48090">
    <property type="entry name" value="UNDECAPRENYL-PHOSPHATE 4-DEOXY-4-FORMAMIDO-L-ARABINOSE TRANSFERASE-RELATED"/>
    <property type="match status" value="1"/>
</dbReference>
<dbReference type="InterPro" id="IPR050256">
    <property type="entry name" value="Glycosyltransferase_2"/>
</dbReference>
<sequence>MKTISIIIPAYNEEENVPLIYERIDKEFTKLAYDYEICFINDASTDHTLEEIKRLAMVTPKVKYISFSRNFGKEAALLAGLQHANGRAVIIMDADLQHPPSLIPSLLQGYEEGFDQVIARRNRNGEHAVKKFLSSSYYRIINKIVDVELEDGVGDFRLLSEKAVQALLSLNEGQRFSKGLFSWIGMEQKIIDYDNVLRENGDTKWSFAKLLNYGFDGLISFNNRPLRMCFYTGLIVLFLSIAYSVAMLIQVMNEGIVVPGYFTLITAVLILGGIQLVSLGVIGEYIGRIYYETKKRPPYLIQETNFGNGEQYEKNQTRIYQIRHNRGNQYL</sequence>
<accession>A0A0F5HZU8</accession>
<dbReference type="CDD" id="cd04187">
    <property type="entry name" value="DPM1_like_bac"/>
    <property type="match status" value="1"/>
</dbReference>
<name>A0A0F5HJH5_BACTR</name>
<evidence type="ECO:0000256" key="6">
    <source>
        <dbReference type="ARBA" id="ARBA00022989"/>
    </source>
</evidence>
<evidence type="ECO:0000313" key="11">
    <source>
        <dbReference type="EMBL" id="KKB38796.1"/>
    </source>
</evidence>
<evidence type="ECO:0000256" key="5">
    <source>
        <dbReference type="ARBA" id="ARBA00022692"/>
    </source>
</evidence>
<dbReference type="Proteomes" id="UP000031563">
    <property type="component" value="Unassembled WGS sequence"/>
</dbReference>